<keyword evidence="4 7" id="KW-0812">Transmembrane</keyword>
<gene>
    <name evidence="9" type="ORF">B5P45_22325</name>
</gene>
<feature type="transmembrane region" description="Helical" evidence="7">
    <location>
        <begin position="664"/>
        <end position="683"/>
    </location>
</feature>
<feature type="domain" description="ABC transmembrane type-1" evidence="8">
    <location>
        <begin position="504"/>
        <end position="683"/>
    </location>
</feature>
<dbReference type="PROSITE" id="PS50928">
    <property type="entry name" value="ABC_TM1"/>
    <property type="match status" value="2"/>
</dbReference>
<dbReference type="PANTHER" id="PTHR47737:SF1">
    <property type="entry name" value="GLYCINE BETAINE_PROLINE BETAINE TRANSPORT SYSTEM PERMEASE PROTEIN PROW"/>
    <property type="match status" value="1"/>
</dbReference>
<dbReference type="Proteomes" id="UP000232163">
    <property type="component" value="Unassembled WGS sequence"/>
</dbReference>
<comment type="subcellular location">
    <subcellularLocation>
        <location evidence="1 7">Cell membrane</location>
        <topology evidence="1 7">Multi-pass membrane protein</topology>
    </subcellularLocation>
</comment>
<dbReference type="PANTHER" id="PTHR47737">
    <property type="entry name" value="GLYCINE BETAINE/PROLINE BETAINE TRANSPORT SYSTEM PERMEASE PROTEIN PROW"/>
    <property type="match status" value="1"/>
</dbReference>
<keyword evidence="6 7" id="KW-0472">Membrane</keyword>
<feature type="transmembrane region" description="Helical" evidence="7">
    <location>
        <begin position="483"/>
        <end position="501"/>
    </location>
</feature>
<feature type="transmembrane region" description="Helical" evidence="7">
    <location>
        <begin position="386"/>
        <end position="407"/>
    </location>
</feature>
<keyword evidence="10" id="KW-1185">Reference proteome</keyword>
<evidence type="ECO:0000256" key="7">
    <source>
        <dbReference type="RuleBase" id="RU363032"/>
    </source>
</evidence>
<keyword evidence="3" id="KW-1003">Cell membrane</keyword>
<dbReference type="FunFam" id="1.10.3720.10:FF:000001">
    <property type="entry name" value="Glycine betaine ABC transporter, permease"/>
    <property type="match status" value="1"/>
</dbReference>
<feature type="transmembrane region" description="Helical" evidence="7">
    <location>
        <begin position="508"/>
        <end position="529"/>
    </location>
</feature>
<evidence type="ECO:0000256" key="6">
    <source>
        <dbReference type="ARBA" id="ARBA00023136"/>
    </source>
</evidence>
<dbReference type="EMBL" id="MZMT01000050">
    <property type="protein sequence ID" value="PIO42697.1"/>
    <property type="molecule type" value="Genomic_DNA"/>
</dbReference>
<feature type="domain" description="ABC transmembrane type-1" evidence="8">
    <location>
        <begin position="151"/>
        <end position="330"/>
    </location>
</feature>
<feature type="transmembrane region" description="Helical" evidence="7">
    <location>
        <begin position="623"/>
        <end position="644"/>
    </location>
</feature>
<comment type="similarity">
    <text evidence="7">Belongs to the binding-protein-dependent transport system permease family.</text>
</comment>
<feature type="transmembrane region" description="Helical" evidence="7">
    <location>
        <begin position="154"/>
        <end position="177"/>
    </location>
</feature>
<protein>
    <recommendedName>
        <fullName evidence="8">ABC transmembrane type-1 domain-containing protein</fullName>
    </recommendedName>
</protein>
<comment type="caution">
    <text evidence="9">The sequence shown here is derived from an EMBL/GenBank/DDBJ whole genome shotgun (WGS) entry which is preliminary data.</text>
</comment>
<evidence type="ECO:0000256" key="1">
    <source>
        <dbReference type="ARBA" id="ARBA00004651"/>
    </source>
</evidence>
<dbReference type="GO" id="GO:0015871">
    <property type="term" value="P:choline transport"/>
    <property type="evidence" value="ECO:0007669"/>
    <property type="project" value="TreeGrafter"/>
</dbReference>
<accession>A0A2N9VT79</accession>
<keyword evidence="5 7" id="KW-1133">Transmembrane helix</keyword>
<feature type="transmembrane region" description="Helical" evidence="7">
    <location>
        <begin position="313"/>
        <end position="333"/>
    </location>
</feature>
<dbReference type="Pfam" id="PF00528">
    <property type="entry name" value="BPD_transp_1"/>
    <property type="match status" value="2"/>
</dbReference>
<evidence type="ECO:0000313" key="9">
    <source>
        <dbReference type="EMBL" id="PIO42697.1"/>
    </source>
</evidence>
<evidence type="ECO:0000313" key="10">
    <source>
        <dbReference type="Proteomes" id="UP000232163"/>
    </source>
</evidence>
<feature type="transmembrane region" description="Helical" evidence="7">
    <location>
        <begin position="278"/>
        <end position="301"/>
    </location>
</feature>
<dbReference type="InterPro" id="IPR035906">
    <property type="entry name" value="MetI-like_sf"/>
</dbReference>
<sequence>MVDATDQIAMSEIRPITVRGLQFGALVKRGSSYSFLLQLIAVVAATGMTLVLYGFLGMDHNFPAEWKLPVGEAIDAIVDATVRTIPWLFSGIRSTIITAVDFTEHVLLSTSPLVIAAVVVIAVATLASVRLALFGLVGITFVGATGLWEPTMETAALMAVALLFAVVFGLVLGVLAARSDRFTQLLRPVLDAMQSCPSLVYFIPFLIVFGTGAPSAVLITIIYSLPPVVRLTNLGLREVPPEAIEAARAFGASKVQVLTKVELPLARPSIMLGVNQTVMLALSVVVMAGMIGAGGLGIEVWRSVQQLRFGRGLQAGLAIVFIAILIDRLGYALSQPRITPGTTRSAPVAGFDGNQPSVDKNETMRAKARRHVGRLAKRVYPKSGGLYPAIFQAAALIILATAAALALPSADGNSPGLLTFSLNGPVDNAIRWFNLNVAPYIHPVRDFLIRNILLPFVKSLLWMPWPIVTLVVGWLAFRRRGAGTGLISVAALFLIGMLGMWQHAMTTLAIVGVAVAISVTLGVAIGILMAKSNVIEAVGRAVLDVMQTLPIFLFIIPAVMFLGIGIVAGIFATVIYSMPPVIRLTNLGLRQVNIEMVEAARAFGATESQVLWKVRIAAALPSIMLGVTQTTMSALAMVVVSAMIGTIGLGERVMWAVGSVNLPLGFEAGVSVITLAMLLDRILQGGGGGKSKKLAA</sequence>
<dbReference type="GO" id="GO:0043190">
    <property type="term" value="C:ATP-binding cassette (ABC) transporter complex"/>
    <property type="evidence" value="ECO:0007669"/>
    <property type="project" value="TreeGrafter"/>
</dbReference>
<feature type="transmembrane region" description="Helical" evidence="7">
    <location>
        <begin position="460"/>
        <end position="477"/>
    </location>
</feature>
<dbReference type="SUPFAM" id="SSF161098">
    <property type="entry name" value="MetI-like"/>
    <property type="match status" value="2"/>
</dbReference>
<evidence type="ECO:0000259" key="8">
    <source>
        <dbReference type="PROSITE" id="PS50928"/>
    </source>
</evidence>
<reference evidence="9 10" key="1">
    <citation type="journal article" date="2017" name="Int J Environ Stud">
        <title>Does the Miocene-Pliocene relict legume Oxytropis triphylla form nitrogen-fixing nodules with a combination of bacterial strains?</title>
        <authorList>
            <person name="Safronova V."/>
            <person name="Belimov A."/>
            <person name="Sazanova A."/>
            <person name="Kuznetsova I."/>
            <person name="Popova J."/>
            <person name="Andronov E."/>
            <person name="Verkhozina A."/>
            <person name="Tikhonovich I."/>
        </authorList>
    </citation>
    <scope>NUCLEOTIDE SEQUENCE [LARGE SCALE GENOMIC DNA]</scope>
    <source>
        <strain evidence="9 10">Tri-38</strain>
    </source>
</reference>
<dbReference type="CDD" id="cd06261">
    <property type="entry name" value="TM_PBP2"/>
    <property type="match status" value="2"/>
</dbReference>
<organism evidence="9 10">
    <name type="scientific">Phyllobacterium zundukense</name>
    <dbReference type="NCBI Taxonomy" id="1867719"/>
    <lineage>
        <taxon>Bacteria</taxon>
        <taxon>Pseudomonadati</taxon>
        <taxon>Pseudomonadota</taxon>
        <taxon>Alphaproteobacteria</taxon>
        <taxon>Hyphomicrobiales</taxon>
        <taxon>Phyllobacteriaceae</taxon>
        <taxon>Phyllobacterium</taxon>
    </lineage>
</organism>
<feature type="transmembrane region" description="Helical" evidence="7">
    <location>
        <begin position="35"/>
        <end position="56"/>
    </location>
</feature>
<feature type="transmembrane region" description="Helical" evidence="7">
    <location>
        <begin position="198"/>
        <end position="225"/>
    </location>
</feature>
<dbReference type="GO" id="GO:0005275">
    <property type="term" value="F:amine transmembrane transporter activity"/>
    <property type="evidence" value="ECO:0007669"/>
    <property type="project" value="TreeGrafter"/>
</dbReference>
<dbReference type="GO" id="GO:0015226">
    <property type="term" value="F:carnitine transmembrane transporter activity"/>
    <property type="evidence" value="ECO:0007669"/>
    <property type="project" value="TreeGrafter"/>
</dbReference>
<evidence type="ECO:0000256" key="3">
    <source>
        <dbReference type="ARBA" id="ARBA00022475"/>
    </source>
</evidence>
<evidence type="ECO:0000256" key="2">
    <source>
        <dbReference type="ARBA" id="ARBA00022448"/>
    </source>
</evidence>
<keyword evidence="2 7" id="KW-0813">Transport</keyword>
<feature type="transmembrane region" description="Helical" evidence="7">
    <location>
        <begin position="549"/>
        <end position="576"/>
    </location>
</feature>
<feature type="transmembrane region" description="Helical" evidence="7">
    <location>
        <begin position="131"/>
        <end position="148"/>
    </location>
</feature>
<name>A0A2N9VT79_9HYPH</name>
<dbReference type="Gene3D" id="1.10.3720.10">
    <property type="entry name" value="MetI-like"/>
    <property type="match status" value="2"/>
</dbReference>
<evidence type="ECO:0000256" key="5">
    <source>
        <dbReference type="ARBA" id="ARBA00022989"/>
    </source>
</evidence>
<feature type="transmembrane region" description="Helical" evidence="7">
    <location>
        <begin position="106"/>
        <end position="124"/>
    </location>
</feature>
<dbReference type="AlphaFoldDB" id="A0A2N9VT79"/>
<dbReference type="GO" id="GO:0031460">
    <property type="term" value="P:glycine betaine transport"/>
    <property type="evidence" value="ECO:0007669"/>
    <property type="project" value="TreeGrafter"/>
</dbReference>
<evidence type="ECO:0000256" key="4">
    <source>
        <dbReference type="ARBA" id="ARBA00022692"/>
    </source>
</evidence>
<proteinExistence type="inferred from homology"/>
<dbReference type="InterPro" id="IPR000515">
    <property type="entry name" value="MetI-like"/>
</dbReference>